<name>A0ABD3QMA0_9STRA</name>
<evidence type="ECO:0000256" key="1">
    <source>
        <dbReference type="SAM" id="MobiDB-lite"/>
    </source>
</evidence>
<dbReference type="EMBL" id="JALLAZ020000188">
    <property type="protein sequence ID" value="KAL3801443.1"/>
    <property type="molecule type" value="Genomic_DNA"/>
</dbReference>
<dbReference type="InterPro" id="IPR027417">
    <property type="entry name" value="P-loop_NTPase"/>
</dbReference>
<feature type="compositionally biased region" description="Low complexity" evidence="1">
    <location>
        <begin position="487"/>
        <end position="502"/>
    </location>
</feature>
<feature type="compositionally biased region" description="Polar residues" evidence="1">
    <location>
        <begin position="280"/>
        <end position="295"/>
    </location>
</feature>
<accession>A0ABD3QMA0</accession>
<comment type="caution">
    <text evidence="2">The sequence shown here is derived from an EMBL/GenBank/DDBJ whole genome shotgun (WGS) entry which is preliminary data.</text>
</comment>
<sequence length="1106" mass="121842">MPPGGRRRSWTASSQHRSRLNANGGGTTNNAVDGIIDASQYAKQLNPYKQHSSSLRGSTGSAVQYQTTRGVSNDDDLGLNVDDDDIDLGDEDDDDMRLDNILSSIVDDRKDDVKFSCLDSVGKISDLMEGMNKGSSKYNHGTAAEALPSVVESNDFHTKIHMSSVDFGSEISHPRETPPIKTMNSSIREVGNISPVSEDDNDTNWSDGDATKLHKMMAEREQGPAFASGGFEDATKLEPISMMTGPKFLRSSLVDSIIDDIDMSYNKSGSEAFISGPEADNNNNLNPLTISTRNALNPPRGRFSSYNDKRRVHASQTKSANPEDAAHSKPHDDAPQSVVTSNKTGALSSRFTTQNQVFSGKIVHKKAEDETLSTVTDPTESPFIYTYKKSNDDDSVSQITSSLAGNSLVSSHILQNIPNSSSVRNNTSGLSWMTSNDGVITRGLGGGDGSRMINRKGGMVILGPYGRGRDRRSSKAAPGGSGYGRWNNKGSSNSGSGSAGSDSYDDGKKNLDEIAYALNADCSYGRKQRAMVKRRPPGRVGSARLTGGGDDLSTVASMNSRDGTPDDHQSSSYAYVDANINTNVSRLGMGGVSCAAQSVYSEATVESLGFFQRLALIAWKAQHHASRFFFPTSLAVKRRKKFDKSDSMSDLEDILLEEGSNTLSHRQRHSSRGRHYDDDDDDEIDYFSRAMSVSSNHNGSGGFRKAKDKYFWRSKAVRTGCLIFVVAVTFTIYRMPQKDSDYYAKIPNNGGFDAGKEGQSYDSIQNGNGQVFDYATNAMVDRDTYQGGRAEIAGADRVEQATAGSIQQQYYPDIQLPQVFKVLANVDDFLFQKGIEVPFYWHVPRSGGGTMNDVLGSCFHLTLAADAGGSEGHDQQETLEILHLSRQVSYVNVDTSTHQGIARAKSLNLVPSGLADVVISPLLYEASSLFTPTRRGRMFTMFRHPVERAASLFYFIQETQWRQPATWSDQFADISIEKFYKSGFAENNWMTRFLTNELSKGELTDNDLSIAMEVLRQKCLVGLLEEKVETFDRIQKYFGFGPKSDDDKKCLEKKLEWSWPMKHRHSTIEKDSKAWKLIAAANSFDMKLYGYAKELFHLQGQELFSQ</sequence>
<dbReference type="AlphaFoldDB" id="A0ABD3QMA0"/>
<proteinExistence type="predicted"/>
<evidence type="ECO:0008006" key="4">
    <source>
        <dbReference type="Google" id="ProtNLM"/>
    </source>
</evidence>
<feature type="region of interest" description="Disordered" evidence="1">
    <location>
        <begin position="275"/>
        <end position="340"/>
    </location>
</feature>
<reference evidence="2 3" key="1">
    <citation type="submission" date="2024-10" db="EMBL/GenBank/DDBJ databases">
        <title>Updated reference genomes for cyclostephanoid diatoms.</title>
        <authorList>
            <person name="Roberts W.R."/>
            <person name="Alverson A.J."/>
        </authorList>
    </citation>
    <scope>NUCLEOTIDE SEQUENCE [LARGE SCALE GENOMIC DNA]</scope>
    <source>
        <strain evidence="2 3">AJA276-08</strain>
    </source>
</reference>
<feature type="region of interest" description="Disordered" evidence="1">
    <location>
        <begin position="462"/>
        <end position="504"/>
    </location>
</feature>
<keyword evidence="3" id="KW-1185">Reference proteome</keyword>
<dbReference type="Proteomes" id="UP001530315">
    <property type="component" value="Unassembled WGS sequence"/>
</dbReference>
<dbReference type="PANTHER" id="PTHR32301">
    <property type="entry name" value="COUNTIN RECEPTOR CNR3-RELATED"/>
    <property type="match status" value="1"/>
</dbReference>
<feature type="compositionally biased region" description="Basic residues" evidence="1">
    <location>
        <begin position="527"/>
        <end position="537"/>
    </location>
</feature>
<dbReference type="PANTHER" id="PTHR32301:SF6">
    <property type="entry name" value="GOLVESIN-RELATED"/>
    <property type="match status" value="1"/>
</dbReference>
<evidence type="ECO:0000313" key="3">
    <source>
        <dbReference type="Proteomes" id="UP001530315"/>
    </source>
</evidence>
<dbReference type="Gene3D" id="3.40.50.300">
    <property type="entry name" value="P-loop containing nucleotide triphosphate hydrolases"/>
    <property type="match status" value="1"/>
</dbReference>
<feature type="compositionally biased region" description="Basic and acidic residues" evidence="1">
    <location>
        <begin position="324"/>
        <end position="334"/>
    </location>
</feature>
<protein>
    <recommendedName>
        <fullName evidence="4">Sulfotransferase domain-containing protein</fullName>
    </recommendedName>
</protein>
<evidence type="ECO:0000313" key="2">
    <source>
        <dbReference type="EMBL" id="KAL3801443.1"/>
    </source>
</evidence>
<feature type="region of interest" description="Disordered" evidence="1">
    <location>
        <begin position="527"/>
        <end position="570"/>
    </location>
</feature>
<dbReference type="InterPro" id="IPR053259">
    <property type="entry name" value="Golvesin-related_Golgi"/>
</dbReference>
<feature type="region of interest" description="Disordered" evidence="1">
    <location>
        <begin position="1"/>
        <end position="32"/>
    </location>
</feature>
<organism evidence="2 3">
    <name type="scientific">Stephanodiscus triporus</name>
    <dbReference type="NCBI Taxonomy" id="2934178"/>
    <lineage>
        <taxon>Eukaryota</taxon>
        <taxon>Sar</taxon>
        <taxon>Stramenopiles</taxon>
        <taxon>Ochrophyta</taxon>
        <taxon>Bacillariophyta</taxon>
        <taxon>Coscinodiscophyceae</taxon>
        <taxon>Thalassiosirophycidae</taxon>
        <taxon>Stephanodiscales</taxon>
        <taxon>Stephanodiscaceae</taxon>
        <taxon>Stephanodiscus</taxon>
    </lineage>
</organism>
<gene>
    <name evidence="2" type="ORF">ACHAW5_000566</name>
</gene>